<keyword evidence="1" id="KW-1133">Transmembrane helix</keyword>
<name>A0A7W8A3P1_9ACTN</name>
<reference evidence="2 3" key="1">
    <citation type="submission" date="2020-08" db="EMBL/GenBank/DDBJ databases">
        <title>Genomic Encyclopedia of Type Strains, Phase IV (KMG-IV): sequencing the most valuable type-strain genomes for metagenomic binning, comparative biology and taxonomic classification.</title>
        <authorList>
            <person name="Goeker M."/>
        </authorList>
    </citation>
    <scope>NUCLEOTIDE SEQUENCE [LARGE SCALE GENOMIC DNA]</scope>
    <source>
        <strain evidence="2 3">DSM 45385</strain>
    </source>
</reference>
<dbReference type="Proteomes" id="UP000568380">
    <property type="component" value="Unassembled WGS sequence"/>
</dbReference>
<dbReference type="EMBL" id="JACHIN010000006">
    <property type="protein sequence ID" value="MBB5079012.1"/>
    <property type="molecule type" value="Genomic_DNA"/>
</dbReference>
<comment type="caution">
    <text evidence="2">The sequence shown here is derived from an EMBL/GenBank/DDBJ whole genome shotgun (WGS) entry which is preliminary data.</text>
</comment>
<dbReference type="AlphaFoldDB" id="A0A7W8A3P1"/>
<evidence type="ECO:0000313" key="3">
    <source>
        <dbReference type="Proteomes" id="UP000568380"/>
    </source>
</evidence>
<keyword evidence="1" id="KW-0472">Membrane</keyword>
<sequence length="37" mass="4215">MSITTLLEVLFGILLVFSTIITIGVLWTPPPRNRKHH</sequence>
<feature type="transmembrane region" description="Helical" evidence="1">
    <location>
        <begin position="6"/>
        <end position="27"/>
    </location>
</feature>
<gene>
    <name evidence="2" type="ORF">HNR40_004498</name>
</gene>
<keyword evidence="1" id="KW-0812">Transmembrane</keyword>
<keyword evidence="3" id="KW-1185">Reference proteome</keyword>
<protein>
    <submittedName>
        <fullName evidence="2">Uncharacterized protein</fullName>
    </submittedName>
</protein>
<evidence type="ECO:0000256" key="1">
    <source>
        <dbReference type="SAM" id="Phobius"/>
    </source>
</evidence>
<evidence type="ECO:0000313" key="2">
    <source>
        <dbReference type="EMBL" id="MBB5079012.1"/>
    </source>
</evidence>
<proteinExistence type="predicted"/>
<organism evidence="2 3">
    <name type="scientific">Nonomuraea endophytica</name>
    <dbReference type="NCBI Taxonomy" id="714136"/>
    <lineage>
        <taxon>Bacteria</taxon>
        <taxon>Bacillati</taxon>
        <taxon>Actinomycetota</taxon>
        <taxon>Actinomycetes</taxon>
        <taxon>Streptosporangiales</taxon>
        <taxon>Streptosporangiaceae</taxon>
        <taxon>Nonomuraea</taxon>
    </lineage>
</organism>
<accession>A0A7W8A3P1</accession>